<dbReference type="RefSeq" id="WP_339158957.1">
    <property type="nucleotide sequence ID" value="NZ_LR743510.1"/>
</dbReference>
<dbReference type="InterPro" id="IPR037219">
    <property type="entry name" value="Peptidase_M41-like"/>
</dbReference>
<dbReference type="InterPro" id="IPR003960">
    <property type="entry name" value="ATPase_AAA_CS"/>
</dbReference>
<geneLocation type="plasmid" evidence="4">
    <name>1</name>
</geneLocation>
<dbReference type="PRINTS" id="PR00830">
    <property type="entry name" value="ENDOLAPTASE"/>
</dbReference>
<gene>
    <name evidence="4" type="primary">ftsH_1</name>
    <name evidence="4" type="ORF">MBLL_00385</name>
</gene>
<keyword evidence="4" id="KW-0645">Protease</keyword>
<proteinExistence type="inferred from homology"/>
<dbReference type="GO" id="GO:0006508">
    <property type="term" value="P:proteolysis"/>
    <property type="evidence" value="ECO:0007669"/>
    <property type="project" value="UniProtKB-KW"/>
</dbReference>
<dbReference type="Gene3D" id="3.40.50.300">
    <property type="entry name" value="P-loop containing nucleotide triphosphate hydrolases"/>
    <property type="match status" value="1"/>
</dbReference>
<feature type="region of interest" description="Disordered" evidence="2">
    <location>
        <begin position="701"/>
        <end position="726"/>
    </location>
</feature>
<dbReference type="InterPro" id="IPR003959">
    <property type="entry name" value="ATPase_AAA_core"/>
</dbReference>
<reference evidence="4" key="1">
    <citation type="submission" date="2019-12" db="EMBL/GenBank/DDBJ databases">
        <authorList>
            <person name="Cremers G."/>
        </authorList>
    </citation>
    <scope>NUCLEOTIDE SEQUENCE</scope>
    <source>
        <strain evidence="4">Mbul2</strain>
        <plasmid evidence="4">1</plasmid>
    </source>
</reference>
<dbReference type="GO" id="GO:0005524">
    <property type="term" value="F:ATP binding"/>
    <property type="evidence" value="ECO:0007669"/>
    <property type="project" value="UniProtKB-KW"/>
</dbReference>
<dbReference type="PANTHER" id="PTHR23076:SF97">
    <property type="entry name" value="ATP-DEPENDENT ZINC METALLOPROTEASE YME1L1"/>
    <property type="match status" value="1"/>
</dbReference>
<dbReference type="Pfam" id="PF00004">
    <property type="entry name" value="AAA"/>
    <property type="match status" value="1"/>
</dbReference>
<evidence type="ECO:0000313" key="4">
    <source>
        <dbReference type="EMBL" id="CAA2136883.1"/>
    </source>
</evidence>
<evidence type="ECO:0000259" key="3">
    <source>
        <dbReference type="SMART" id="SM00382"/>
    </source>
</evidence>
<dbReference type="Pfam" id="PF01434">
    <property type="entry name" value="Peptidase_M41"/>
    <property type="match status" value="1"/>
</dbReference>
<evidence type="ECO:0000256" key="2">
    <source>
        <dbReference type="SAM" id="MobiDB-lite"/>
    </source>
</evidence>
<dbReference type="GO" id="GO:0016887">
    <property type="term" value="F:ATP hydrolysis activity"/>
    <property type="evidence" value="ECO:0007669"/>
    <property type="project" value="InterPro"/>
</dbReference>
<dbReference type="EMBL" id="LR743510">
    <property type="protein sequence ID" value="CAA2136883.1"/>
    <property type="molecule type" value="Genomic_DNA"/>
</dbReference>
<dbReference type="SUPFAM" id="SSF52540">
    <property type="entry name" value="P-loop containing nucleoside triphosphate hydrolases"/>
    <property type="match status" value="1"/>
</dbReference>
<dbReference type="InterPro" id="IPR003593">
    <property type="entry name" value="AAA+_ATPase"/>
</dbReference>
<sequence>MSTNEHERPASADAVQSHRGDADVSQPATLSETNRGVVDAVQAALDLDLPIPDLLDFDEAGDDAAGAGSASGGKRPAWRGWRGVRRFDGLGQPVELLAEIALEAPLSARLRRALRRAEPVVVLVIVPSAAWVRPVEGVVKRASGHKAECLARTAQPRPSTAVDPDAEAADLVAGGHPVVAITPDRGWLAPLLLAAADHVVVVPPLDAAQVGLAVRIWCGRRTRAGMAPGDLSGLDLPDVAAALRPGSTPADCLSRIRRASHARIGAPDGDAVTPLDRLTGYGEAHAWAIRTVADIARVRRGEMPASCLEGAVLFGPPGTGKTTLARSLARASGVVCIETSVGHWFANSPGFLDSITKQIAHFCDRLELAAKQDGCAIGFCDELDALPNRSRLDDRNALWWNTVITYCLLRFEALRKAGVVLIGATNHVDRIDAALLRPGRFDLQFLIAPPDEAGRLGIVRVHLGDDLGGADLTAAARLSHGMTGATLAGCVRAARSRARAADRPMRLDDLLAEIAPADARSPVRLRGVALHEAGHALVAHRLGLAVVQVTTRGGAHHDGSTVLRLSDPTPDRAGLERQVIGLLAGRAADAVLGNGATAGASEDLREATRLLAAVHASLGLGDTLRVVVDQEHAAMLLREDPALAGLVEADLRRLQGVAETLVRADRAAILELVEALLTRRVLTGDEVAELAALNRPRFRVPAGHRDVPPRPTGSDFTGRLGPAAAS</sequence>
<evidence type="ECO:0000256" key="1">
    <source>
        <dbReference type="RuleBase" id="RU003651"/>
    </source>
</evidence>
<dbReference type="PANTHER" id="PTHR23076">
    <property type="entry name" value="METALLOPROTEASE M41 FTSH"/>
    <property type="match status" value="1"/>
</dbReference>
<name>A0A679JHK0_9HYPH</name>
<organism evidence="4">
    <name type="scientific">Methylobacterium bullatum</name>
    <dbReference type="NCBI Taxonomy" id="570505"/>
    <lineage>
        <taxon>Bacteria</taxon>
        <taxon>Pseudomonadati</taxon>
        <taxon>Pseudomonadota</taxon>
        <taxon>Alphaproteobacteria</taxon>
        <taxon>Hyphomicrobiales</taxon>
        <taxon>Methylobacteriaceae</taxon>
        <taxon>Methylobacterium</taxon>
    </lineage>
</organism>
<keyword evidence="1" id="KW-0547">Nucleotide-binding</keyword>
<dbReference type="EC" id="3.4.24.-" evidence="4"/>
<dbReference type="GO" id="GO:0005886">
    <property type="term" value="C:plasma membrane"/>
    <property type="evidence" value="ECO:0007669"/>
    <property type="project" value="TreeGrafter"/>
</dbReference>
<feature type="region of interest" description="Disordered" evidence="2">
    <location>
        <begin position="1"/>
        <end position="33"/>
    </location>
</feature>
<accession>A0A679JHK0</accession>
<protein>
    <submittedName>
        <fullName evidence="4">ATP-dependent zinc metalloprotease FtsH</fullName>
        <ecNumber evidence="4">3.4.24.-</ecNumber>
    </submittedName>
</protein>
<dbReference type="SMART" id="SM00382">
    <property type="entry name" value="AAA"/>
    <property type="match status" value="1"/>
</dbReference>
<dbReference type="InterPro" id="IPR000642">
    <property type="entry name" value="Peptidase_M41"/>
</dbReference>
<feature type="compositionally biased region" description="Basic and acidic residues" evidence="2">
    <location>
        <begin position="1"/>
        <end position="22"/>
    </location>
</feature>
<dbReference type="PROSITE" id="PS00674">
    <property type="entry name" value="AAA"/>
    <property type="match status" value="1"/>
</dbReference>
<keyword evidence="4" id="KW-0482">Metalloprotease</keyword>
<dbReference type="SUPFAM" id="SSF140990">
    <property type="entry name" value="FtsH protease domain-like"/>
    <property type="match status" value="1"/>
</dbReference>
<dbReference type="CDD" id="cd19481">
    <property type="entry name" value="RecA-like_protease"/>
    <property type="match status" value="1"/>
</dbReference>
<dbReference type="GO" id="GO:0030163">
    <property type="term" value="P:protein catabolic process"/>
    <property type="evidence" value="ECO:0007669"/>
    <property type="project" value="TreeGrafter"/>
</dbReference>
<keyword evidence="1" id="KW-0067">ATP-binding</keyword>
<dbReference type="Gene3D" id="1.10.8.60">
    <property type="match status" value="1"/>
</dbReference>
<keyword evidence="4" id="KW-0378">Hydrolase</keyword>
<dbReference type="InterPro" id="IPR027417">
    <property type="entry name" value="P-loop_NTPase"/>
</dbReference>
<dbReference type="GO" id="GO:0004222">
    <property type="term" value="F:metalloendopeptidase activity"/>
    <property type="evidence" value="ECO:0007669"/>
    <property type="project" value="InterPro"/>
</dbReference>
<keyword evidence="4" id="KW-0614">Plasmid</keyword>
<dbReference type="Gene3D" id="1.20.58.760">
    <property type="entry name" value="Peptidase M41"/>
    <property type="match status" value="1"/>
</dbReference>
<comment type="similarity">
    <text evidence="1">Belongs to the AAA ATPase family.</text>
</comment>
<dbReference type="GO" id="GO:0004176">
    <property type="term" value="F:ATP-dependent peptidase activity"/>
    <property type="evidence" value="ECO:0007669"/>
    <property type="project" value="InterPro"/>
</dbReference>
<dbReference type="AlphaFoldDB" id="A0A679JHK0"/>
<feature type="domain" description="AAA+ ATPase" evidence="3">
    <location>
        <begin position="307"/>
        <end position="451"/>
    </location>
</feature>